<dbReference type="AlphaFoldDB" id="A0A812IBE7"/>
<feature type="compositionally biased region" description="Low complexity" evidence="1">
    <location>
        <begin position="165"/>
        <end position="175"/>
    </location>
</feature>
<evidence type="ECO:0000313" key="3">
    <source>
        <dbReference type="Proteomes" id="UP000604046"/>
    </source>
</evidence>
<gene>
    <name evidence="2" type="ORF">SNAT2548_LOCUS3491</name>
</gene>
<dbReference type="EMBL" id="CAJNDS010000213">
    <property type="protein sequence ID" value="CAE7029198.1"/>
    <property type="molecule type" value="Genomic_DNA"/>
</dbReference>
<comment type="caution">
    <text evidence="2">The sequence shown here is derived from an EMBL/GenBank/DDBJ whole genome shotgun (WGS) entry which is preliminary data.</text>
</comment>
<proteinExistence type="predicted"/>
<protein>
    <submittedName>
        <fullName evidence="2">Uncharacterized protein</fullName>
    </submittedName>
</protein>
<dbReference type="OrthoDB" id="432390at2759"/>
<keyword evidence="3" id="KW-1185">Reference proteome</keyword>
<accession>A0A812IBE7</accession>
<reference evidence="2" key="1">
    <citation type="submission" date="2021-02" db="EMBL/GenBank/DDBJ databases">
        <authorList>
            <person name="Dougan E. K."/>
            <person name="Rhodes N."/>
            <person name="Thang M."/>
            <person name="Chan C."/>
        </authorList>
    </citation>
    <scope>NUCLEOTIDE SEQUENCE</scope>
</reference>
<organism evidence="2 3">
    <name type="scientific">Symbiodinium natans</name>
    <dbReference type="NCBI Taxonomy" id="878477"/>
    <lineage>
        <taxon>Eukaryota</taxon>
        <taxon>Sar</taxon>
        <taxon>Alveolata</taxon>
        <taxon>Dinophyceae</taxon>
        <taxon>Suessiales</taxon>
        <taxon>Symbiodiniaceae</taxon>
        <taxon>Symbiodinium</taxon>
    </lineage>
</organism>
<sequence>MGVVASDPENEDRFAEERAKVGARTASELMQVGVVFYLDDLTDVSEESDDAVKYAGVCSHRVLGRIAGARWPYPPEADFARELWDRVSVNKGGSAGKTKKKRICRGLQSIIDGGVPLEQVLRAADRLGKDIESAIGNPDLLEPGTPIEEGINEPEDEGSSDLEIRVVASSSSAAGARERSPRRGITPPPKARPKPRTADLRPVNIWLPDGVEILIWDSGRWQTQAVLRKDSSVDRFLFIDNYQTLSRAREGTTEHLGRIPSANIALLQDLRANKPRGLQLHLLSFLVKPERRQELLDTLYATPELSGLLDSVIITPSKRGWNGKAAVLKAFDAPNQTLLADDDQGICEEVWEQWAGIPLHIKLRNKPGCSEGIEEVQFLEDAKGSLIRFLREERSRLWQC</sequence>
<dbReference type="Proteomes" id="UP000604046">
    <property type="component" value="Unassembled WGS sequence"/>
</dbReference>
<name>A0A812IBE7_9DINO</name>
<feature type="region of interest" description="Disordered" evidence="1">
    <location>
        <begin position="134"/>
        <end position="197"/>
    </location>
</feature>
<evidence type="ECO:0000256" key="1">
    <source>
        <dbReference type="SAM" id="MobiDB-lite"/>
    </source>
</evidence>
<evidence type="ECO:0000313" key="2">
    <source>
        <dbReference type="EMBL" id="CAE7029198.1"/>
    </source>
</evidence>
<feature type="compositionally biased region" description="Acidic residues" evidence="1">
    <location>
        <begin position="150"/>
        <end position="160"/>
    </location>
</feature>